<keyword evidence="2" id="KW-0472">Membrane</keyword>
<organism evidence="4 5">
    <name type="scientific">Anaeromonas frigoriresistens</name>
    <dbReference type="NCBI Taxonomy" id="2683708"/>
    <lineage>
        <taxon>Bacteria</taxon>
        <taxon>Bacillati</taxon>
        <taxon>Bacillota</taxon>
        <taxon>Tissierellia</taxon>
        <taxon>Tissierellales</taxon>
        <taxon>Thermohalobacteraceae</taxon>
        <taxon>Anaeromonas</taxon>
    </lineage>
</organism>
<dbReference type="EMBL" id="WSFT01000048">
    <property type="protein sequence ID" value="MBS4539356.1"/>
    <property type="molecule type" value="Genomic_DNA"/>
</dbReference>
<dbReference type="Gene3D" id="3.40.710.10">
    <property type="entry name" value="DD-peptidase/beta-lactamase superfamily"/>
    <property type="match status" value="1"/>
</dbReference>
<comment type="caution">
    <text evidence="4">The sequence shown here is derived from an EMBL/GenBank/DDBJ whole genome shotgun (WGS) entry which is preliminary data.</text>
</comment>
<proteinExistence type="predicted"/>
<feature type="domain" description="Beta-lactamase-related" evidence="3">
    <location>
        <begin position="6"/>
        <end position="309"/>
    </location>
</feature>
<dbReference type="RefSeq" id="WP_203367280.1">
    <property type="nucleotide sequence ID" value="NZ_WSFT01000048.1"/>
</dbReference>
<dbReference type="PANTHER" id="PTHR46825">
    <property type="entry name" value="D-ALANYL-D-ALANINE-CARBOXYPEPTIDASE/ENDOPEPTIDASE AMPH"/>
    <property type="match status" value="1"/>
</dbReference>
<dbReference type="InterPro" id="IPR001466">
    <property type="entry name" value="Beta-lactam-related"/>
</dbReference>
<sequence length="334" mass="38950">MESKIDTYFKKLEENQQFSGTVLVAKGEGIILKESYGVTNHTYNIPNTINSKFLIASITKSITAMAIMILEEENKLNVHDTLDKYIPDFLNGDKITIHNLLNHSSGIWGDPNFLDIVKKSHTMDELIDRYKNKPLDFEPGDRFEYSNMGYTLLAYIIEKVSRKKYEEFIKENIFKKLSMKDTGCYRNENIIKDMASGYEKKNNKIINSDIWDFSNFKGSGDIYSTIEDLYKWTEGLVKGKLLSEEYNTKLLEDYGLIYDNFYYGYGKIFYKKNDKIEFFYQDGGLPGFKSIYVIYPPKDLTIILLSNYSFIKTPEIVNRIEEILYKEGPLFEID</sequence>
<name>A0A942UZX5_9FIRM</name>
<evidence type="ECO:0000313" key="4">
    <source>
        <dbReference type="EMBL" id="MBS4539356.1"/>
    </source>
</evidence>
<evidence type="ECO:0000259" key="3">
    <source>
        <dbReference type="Pfam" id="PF00144"/>
    </source>
</evidence>
<protein>
    <submittedName>
        <fullName evidence="4">Beta-lactamase family protein</fullName>
    </submittedName>
</protein>
<keyword evidence="5" id="KW-1185">Reference proteome</keyword>
<dbReference type="Pfam" id="PF00144">
    <property type="entry name" value="Beta-lactamase"/>
    <property type="match status" value="1"/>
</dbReference>
<comment type="subcellular location">
    <subcellularLocation>
        <location evidence="1">Membrane</location>
    </subcellularLocation>
</comment>
<dbReference type="InterPro" id="IPR050491">
    <property type="entry name" value="AmpC-like"/>
</dbReference>
<reference evidence="4" key="1">
    <citation type="submission" date="2019-12" db="EMBL/GenBank/DDBJ databases">
        <title>Clostridiaceae gen. nov. sp. nov., isolated from sediment in Xinjiang, China.</title>
        <authorList>
            <person name="Zhang R."/>
        </authorList>
    </citation>
    <scope>NUCLEOTIDE SEQUENCE</scope>
    <source>
        <strain evidence="4">D2Q-11</strain>
    </source>
</reference>
<evidence type="ECO:0000256" key="2">
    <source>
        <dbReference type="ARBA" id="ARBA00023136"/>
    </source>
</evidence>
<dbReference type="PANTHER" id="PTHR46825:SF11">
    <property type="entry name" value="PENICILLIN-BINDING PROTEIN 4"/>
    <property type="match status" value="1"/>
</dbReference>
<dbReference type="Proteomes" id="UP000724672">
    <property type="component" value="Unassembled WGS sequence"/>
</dbReference>
<evidence type="ECO:0000313" key="5">
    <source>
        <dbReference type="Proteomes" id="UP000724672"/>
    </source>
</evidence>
<evidence type="ECO:0000256" key="1">
    <source>
        <dbReference type="ARBA" id="ARBA00004370"/>
    </source>
</evidence>
<dbReference type="SUPFAM" id="SSF56601">
    <property type="entry name" value="beta-lactamase/transpeptidase-like"/>
    <property type="match status" value="1"/>
</dbReference>
<dbReference type="InterPro" id="IPR012338">
    <property type="entry name" value="Beta-lactam/transpept-like"/>
</dbReference>
<dbReference type="AlphaFoldDB" id="A0A942UZX5"/>
<accession>A0A942UZX5</accession>
<dbReference type="GO" id="GO:0016020">
    <property type="term" value="C:membrane"/>
    <property type="evidence" value="ECO:0007669"/>
    <property type="project" value="UniProtKB-SubCell"/>
</dbReference>
<gene>
    <name evidence="4" type="ORF">GOQ27_12845</name>
</gene>